<dbReference type="EMBL" id="LR796903">
    <property type="protein sequence ID" value="CAB4173535.1"/>
    <property type="molecule type" value="Genomic_DNA"/>
</dbReference>
<evidence type="ECO:0000313" key="3">
    <source>
        <dbReference type="EMBL" id="CAB4173535.1"/>
    </source>
</evidence>
<dbReference type="EMBL" id="LR797123">
    <property type="protein sequence ID" value="CAB4188633.1"/>
    <property type="molecule type" value="Genomic_DNA"/>
</dbReference>
<evidence type="ECO:0000313" key="6">
    <source>
        <dbReference type="EMBL" id="CAB4220307.1"/>
    </source>
</evidence>
<evidence type="ECO:0000313" key="1">
    <source>
        <dbReference type="EMBL" id="CAB4149087.1"/>
    </source>
</evidence>
<dbReference type="EMBL" id="LR796975">
    <property type="protein sequence ID" value="CAB4178839.1"/>
    <property type="molecule type" value="Genomic_DNA"/>
</dbReference>
<organism evidence="1">
    <name type="scientific">uncultured Caudovirales phage</name>
    <dbReference type="NCBI Taxonomy" id="2100421"/>
    <lineage>
        <taxon>Viruses</taxon>
        <taxon>Duplodnaviria</taxon>
        <taxon>Heunggongvirae</taxon>
        <taxon>Uroviricota</taxon>
        <taxon>Caudoviricetes</taxon>
        <taxon>Peduoviridae</taxon>
        <taxon>Maltschvirus</taxon>
        <taxon>Maltschvirus maltsch</taxon>
    </lineage>
</organism>
<protein>
    <recommendedName>
        <fullName evidence="7">VRR-NUC domain containing protein</fullName>
    </recommendedName>
</protein>
<dbReference type="InterPro" id="IPR011856">
    <property type="entry name" value="tRNA_endonuc-like_dom_sf"/>
</dbReference>
<gene>
    <name evidence="4" type="ORF">UFOVP1026_5</name>
    <name evidence="5" type="ORF">UFOVP1180_42</name>
    <name evidence="6" type="ORF">UFOVP1629_14</name>
    <name evidence="1" type="ORF">UFOVP527_48</name>
    <name evidence="2" type="ORF">UFOVP855_18</name>
    <name evidence="3" type="ORF">UFOVP954_2</name>
</gene>
<proteinExistence type="predicted"/>
<dbReference type="GO" id="GO:0003676">
    <property type="term" value="F:nucleic acid binding"/>
    <property type="evidence" value="ECO:0007669"/>
    <property type="project" value="InterPro"/>
</dbReference>
<dbReference type="EMBL" id="LR796511">
    <property type="protein sequence ID" value="CAB4149087.1"/>
    <property type="molecule type" value="Genomic_DNA"/>
</dbReference>
<sequence length="133" mass="15019">MSERQTQIAICDFIRAQWPFLDDYLVKLDNEGSRKVIERNGKTIHIGIISAKRAGLKPKASDLLIAWPTIEYCGLWMEIKPDGWLGAKGKKEKEHVEGQLKFQAMMRAVGFQTAWCVGVDQGVAAMKAYMKMS</sequence>
<evidence type="ECO:0000313" key="2">
    <source>
        <dbReference type="EMBL" id="CAB4167413.1"/>
    </source>
</evidence>
<name>A0A6J5MTD4_9CAUD</name>
<dbReference type="EMBL" id="LR797494">
    <property type="protein sequence ID" value="CAB4220307.1"/>
    <property type="molecule type" value="Genomic_DNA"/>
</dbReference>
<evidence type="ECO:0008006" key="7">
    <source>
        <dbReference type="Google" id="ProtNLM"/>
    </source>
</evidence>
<evidence type="ECO:0000313" key="4">
    <source>
        <dbReference type="EMBL" id="CAB4178839.1"/>
    </source>
</evidence>
<dbReference type="EMBL" id="LR796809">
    <property type="protein sequence ID" value="CAB4167413.1"/>
    <property type="molecule type" value="Genomic_DNA"/>
</dbReference>
<evidence type="ECO:0000313" key="5">
    <source>
        <dbReference type="EMBL" id="CAB4188633.1"/>
    </source>
</evidence>
<accession>A0A6J5MTD4</accession>
<dbReference type="Gene3D" id="3.40.1350.10">
    <property type="match status" value="1"/>
</dbReference>
<reference evidence="1" key="1">
    <citation type="submission" date="2020-04" db="EMBL/GenBank/DDBJ databases">
        <authorList>
            <person name="Chiriac C."/>
            <person name="Salcher M."/>
            <person name="Ghai R."/>
            <person name="Kavagutti S V."/>
        </authorList>
    </citation>
    <scope>NUCLEOTIDE SEQUENCE</scope>
</reference>